<keyword evidence="3" id="KW-0804">Transcription</keyword>
<evidence type="ECO:0000256" key="1">
    <source>
        <dbReference type="ARBA" id="ARBA00023015"/>
    </source>
</evidence>
<dbReference type="SUPFAM" id="SSF46785">
    <property type="entry name" value="Winged helix' DNA-binding domain"/>
    <property type="match status" value="1"/>
</dbReference>
<accession>A0ABR8YR51</accession>
<name>A0ABR8YR51_9CLOT</name>
<dbReference type="InterPro" id="IPR036388">
    <property type="entry name" value="WH-like_DNA-bd_sf"/>
</dbReference>
<evidence type="ECO:0000259" key="4">
    <source>
        <dbReference type="PROSITE" id="PS50949"/>
    </source>
</evidence>
<sequence length="242" mass="28492">MKSINKESRIPLYYQLIDILIEMIEKGYISENDQLPSERELCETYNVSRSTVRQAMQELEREGYVYREHGKGTFVSPKKMKQDLLEFYSFTDEMKKLGKNPSSQVLDFKAMECNDELSKKMNLLSGEKIYVFTRLRLADNEPMMLERSYVPCKRFPGLTKEQLEKDAMYNIFTERYKTTFTCAEEIFQPVLASEEEAAVLKYKTGLPAMMIKRITYEDDMIIEYTKGIARGDKFKYHVLLKK</sequence>
<keyword evidence="1" id="KW-0805">Transcription regulation</keyword>
<dbReference type="SMART" id="SM00345">
    <property type="entry name" value="HTH_GNTR"/>
    <property type="match status" value="1"/>
</dbReference>
<keyword evidence="2" id="KW-0238">DNA-binding</keyword>
<dbReference type="PROSITE" id="PS50949">
    <property type="entry name" value="HTH_GNTR"/>
    <property type="match status" value="1"/>
</dbReference>
<dbReference type="InterPro" id="IPR050679">
    <property type="entry name" value="Bact_HTH_transcr_reg"/>
</dbReference>
<dbReference type="RefSeq" id="WP_191739709.1">
    <property type="nucleotide sequence ID" value="NZ_JACSQB010000048.1"/>
</dbReference>
<evidence type="ECO:0000313" key="6">
    <source>
        <dbReference type="Proteomes" id="UP000627166"/>
    </source>
</evidence>
<dbReference type="PRINTS" id="PR00035">
    <property type="entry name" value="HTHGNTR"/>
</dbReference>
<dbReference type="Pfam" id="PF00392">
    <property type="entry name" value="GntR"/>
    <property type="match status" value="1"/>
</dbReference>
<dbReference type="Gene3D" id="1.10.10.10">
    <property type="entry name" value="Winged helix-like DNA-binding domain superfamily/Winged helix DNA-binding domain"/>
    <property type="match status" value="1"/>
</dbReference>
<dbReference type="Pfam" id="PF07702">
    <property type="entry name" value="UTRA"/>
    <property type="match status" value="1"/>
</dbReference>
<dbReference type="EMBL" id="JACSQB010000048">
    <property type="protein sequence ID" value="MBD8046735.1"/>
    <property type="molecule type" value="Genomic_DNA"/>
</dbReference>
<dbReference type="InterPro" id="IPR028978">
    <property type="entry name" value="Chorismate_lyase_/UTRA_dom_sf"/>
</dbReference>
<dbReference type="SUPFAM" id="SSF64288">
    <property type="entry name" value="Chorismate lyase-like"/>
    <property type="match status" value="1"/>
</dbReference>
<dbReference type="InterPro" id="IPR011663">
    <property type="entry name" value="UTRA"/>
</dbReference>
<dbReference type="InterPro" id="IPR000524">
    <property type="entry name" value="Tscrpt_reg_HTH_GntR"/>
</dbReference>
<dbReference type="Gene3D" id="3.40.1410.10">
    <property type="entry name" value="Chorismate lyase-like"/>
    <property type="match status" value="1"/>
</dbReference>
<gene>
    <name evidence="5" type="ORF">H9637_06710</name>
</gene>
<evidence type="ECO:0000313" key="5">
    <source>
        <dbReference type="EMBL" id="MBD8046735.1"/>
    </source>
</evidence>
<organism evidence="5 6">
    <name type="scientific">Clostridium faecium</name>
    <dbReference type="NCBI Taxonomy" id="2762223"/>
    <lineage>
        <taxon>Bacteria</taxon>
        <taxon>Bacillati</taxon>
        <taxon>Bacillota</taxon>
        <taxon>Clostridia</taxon>
        <taxon>Eubacteriales</taxon>
        <taxon>Clostridiaceae</taxon>
        <taxon>Clostridium</taxon>
    </lineage>
</organism>
<dbReference type="Proteomes" id="UP000627166">
    <property type="component" value="Unassembled WGS sequence"/>
</dbReference>
<comment type="caution">
    <text evidence="5">The sequence shown here is derived from an EMBL/GenBank/DDBJ whole genome shotgun (WGS) entry which is preliminary data.</text>
</comment>
<feature type="domain" description="HTH gntR-type" evidence="4">
    <location>
        <begin position="10"/>
        <end position="78"/>
    </location>
</feature>
<reference evidence="5 6" key="1">
    <citation type="submission" date="2020-08" db="EMBL/GenBank/DDBJ databases">
        <title>A Genomic Blueprint of the Chicken Gut Microbiome.</title>
        <authorList>
            <person name="Gilroy R."/>
            <person name="Ravi A."/>
            <person name="Getino M."/>
            <person name="Pursley I."/>
            <person name="Horton D.L."/>
            <person name="Alikhan N.-F."/>
            <person name="Baker D."/>
            <person name="Gharbi K."/>
            <person name="Hall N."/>
            <person name="Watson M."/>
            <person name="Adriaenssens E.M."/>
            <person name="Foster-Nyarko E."/>
            <person name="Jarju S."/>
            <person name="Secka A."/>
            <person name="Antonio M."/>
            <person name="Oren A."/>
            <person name="Chaudhuri R."/>
            <person name="La Ragione R.M."/>
            <person name="Hildebrand F."/>
            <person name="Pallen M.J."/>
        </authorList>
    </citation>
    <scope>NUCLEOTIDE SEQUENCE [LARGE SCALE GENOMIC DNA]</scope>
    <source>
        <strain evidence="5 6">N37</strain>
    </source>
</reference>
<evidence type="ECO:0000256" key="2">
    <source>
        <dbReference type="ARBA" id="ARBA00023125"/>
    </source>
</evidence>
<dbReference type="PANTHER" id="PTHR44846">
    <property type="entry name" value="MANNOSYL-D-GLYCERATE TRANSPORT/METABOLISM SYSTEM REPRESSOR MNGR-RELATED"/>
    <property type="match status" value="1"/>
</dbReference>
<dbReference type="SMART" id="SM00866">
    <property type="entry name" value="UTRA"/>
    <property type="match status" value="1"/>
</dbReference>
<dbReference type="PANTHER" id="PTHR44846:SF1">
    <property type="entry name" value="MANNOSYL-D-GLYCERATE TRANSPORT_METABOLISM SYSTEM REPRESSOR MNGR-RELATED"/>
    <property type="match status" value="1"/>
</dbReference>
<dbReference type="InterPro" id="IPR036390">
    <property type="entry name" value="WH_DNA-bd_sf"/>
</dbReference>
<evidence type="ECO:0000256" key="3">
    <source>
        <dbReference type="ARBA" id="ARBA00023163"/>
    </source>
</evidence>
<keyword evidence="6" id="KW-1185">Reference proteome</keyword>
<protein>
    <submittedName>
        <fullName evidence="5">GntR family transcriptional regulator</fullName>
    </submittedName>
</protein>
<dbReference type="CDD" id="cd07377">
    <property type="entry name" value="WHTH_GntR"/>
    <property type="match status" value="1"/>
</dbReference>
<proteinExistence type="predicted"/>